<organism evidence="1">
    <name type="scientific">Candidatus Nitrotoga fabula</name>
    <dbReference type="NCBI Taxonomy" id="2182327"/>
    <lineage>
        <taxon>Bacteria</taxon>
        <taxon>Pseudomonadati</taxon>
        <taxon>Pseudomonadota</taxon>
        <taxon>Betaproteobacteria</taxon>
        <taxon>Nitrosomonadales</taxon>
        <taxon>Gallionellaceae</taxon>
        <taxon>Candidatus Nitrotoga</taxon>
    </lineage>
</organism>
<dbReference type="EMBL" id="LS423452">
    <property type="protein sequence ID" value="SPS04918.1"/>
    <property type="molecule type" value="Genomic_DNA"/>
</dbReference>
<evidence type="ECO:0000313" key="1">
    <source>
        <dbReference type="EMBL" id="SPS04918.1"/>
    </source>
</evidence>
<accession>A0A2X0QTJ2</accession>
<name>A0A2X0QTJ2_9PROT</name>
<reference evidence="1" key="1">
    <citation type="submission" date="2018-05" db="EMBL/GenBank/DDBJ databases">
        <authorList>
            <person name="Lanie J.A."/>
            <person name="Ng W.-L."/>
            <person name="Kazmierczak K.M."/>
            <person name="Andrzejewski T.M."/>
            <person name="Davidsen T.M."/>
            <person name="Wayne K.J."/>
            <person name="Tettelin H."/>
            <person name="Glass J.I."/>
            <person name="Rusch D."/>
            <person name="Podicherti R."/>
            <person name="Tsui H.-C.T."/>
            <person name="Winkler M.E."/>
        </authorList>
    </citation>
    <scope>NUCLEOTIDE SEQUENCE</scope>
    <source>
        <strain evidence="1">KNB</strain>
    </source>
</reference>
<sequence length="26" mass="2673">MAAGELIASSSASELTLRIIITPLSK</sequence>
<proteinExistence type="predicted"/>
<dbReference type="AlphaFoldDB" id="A0A2X0QTJ2"/>
<gene>
    <name evidence="1" type="ORF">NITFAB_0507</name>
</gene>
<protein>
    <submittedName>
        <fullName evidence="1">Uncharacterized protein</fullName>
    </submittedName>
</protein>